<feature type="non-terminal residue" evidence="1">
    <location>
        <position position="27"/>
    </location>
</feature>
<organism evidence="1">
    <name type="scientific">marine metagenome</name>
    <dbReference type="NCBI Taxonomy" id="408172"/>
    <lineage>
        <taxon>unclassified sequences</taxon>
        <taxon>metagenomes</taxon>
        <taxon>ecological metagenomes</taxon>
    </lineage>
</organism>
<accession>A0A382J0V0</accession>
<gene>
    <name evidence="1" type="ORF">METZ01_LOCUS258370</name>
</gene>
<dbReference type="EMBL" id="UINC01070965">
    <property type="protein sequence ID" value="SVC05516.1"/>
    <property type="molecule type" value="Genomic_DNA"/>
</dbReference>
<protein>
    <submittedName>
        <fullName evidence="1">Uncharacterized protein</fullName>
    </submittedName>
</protein>
<sequence>MPFYSIIILFIGDVMKVYPPEAYPPQN</sequence>
<evidence type="ECO:0000313" key="1">
    <source>
        <dbReference type="EMBL" id="SVC05516.1"/>
    </source>
</evidence>
<proteinExistence type="predicted"/>
<reference evidence="1" key="1">
    <citation type="submission" date="2018-05" db="EMBL/GenBank/DDBJ databases">
        <authorList>
            <person name="Lanie J.A."/>
            <person name="Ng W.-L."/>
            <person name="Kazmierczak K.M."/>
            <person name="Andrzejewski T.M."/>
            <person name="Davidsen T.M."/>
            <person name="Wayne K.J."/>
            <person name="Tettelin H."/>
            <person name="Glass J.I."/>
            <person name="Rusch D."/>
            <person name="Podicherti R."/>
            <person name="Tsui H.-C.T."/>
            <person name="Winkler M.E."/>
        </authorList>
    </citation>
    <scope>NUCLEOTIDE SEQUENCE</scope>
</reference>
<dbReference type="AlphaFoldDB" id="A0A382J0V0"/>
<name>A0A382J0V0_9ZZZZ</name>